<dbReference type="EMBL" id="BARV01002091">
    <property type="protein sequence ID" value="GAH89907.1"/>
    <property type="molecule type" value="Genomic_DNA"/>
</dbReference>
<sequence length="88" mass="10215">MNFLTKANYKDCAGILAGLWVESLHTREVEQALSVARHESSYTWMHNQLMGKKYISKYVAKVDESKTRESRGRAWYMVGKFDIPAAQW</sequence>
<protein>
    <submittedName>
        <fullName evidence="1">Uncharacterized protein</fullName>
    </submittedName>
</protein>
<reference evidence="1" key="1">
    <citation type="journal article" date="2014" name="Front. Microbiol.">
        <title>High frequency of phylogenetically diverse reductive dehalogenase-homologous genes in deep subseafloor sedimentary metagenomes.</title>
        <authorList>
            <person name="Kawai M."/>
            <person name="Futagami T."/>
            <person name="Toyoda A."/>
            <person name="Takaki Y."/>
            <person name="Nishi S."/>
            <person name="Hori S."/>
            <person name="Arai W."/>
            <person name="Tsubouchi T."/>
            <person name="Morono Y."/>
            <person name="Uchiyama I."/>
            <person name="Ito T."/>
            <person name="Fujiyama A."/>
            <person name="Inagaki F."/>
            <person name="Takami H."/>
        </authorList>
    </citation>
    <scope>NUCLEOTIDE SEQUENCE</scope>
    <source>
        <strain evidence="1">Expedition CK06-06</strain>
    </source>
</reference>
<accession>X1J7G1</accession>
<evidence type="ECO:0000313" key="1">
    <source>
        <dbReference type="EMBL" id="GAH89907.1"/>
    </source>
</evidence>
<proteinExistence type="predicted"/>
<dbReference type="AlphaFoldDB" id="X1J7G1"/>
<gene>
    <name evidence="1" type="ORF">S06H3_05600</name>
</gene>
<name>X1J7G1_9ZZZZ</name>
<comment type="caution">
    <text evidence="1">The sequence shown here is derived from an EMBL/GenBank/DDBJ whole genome shotgun (WGS) entry which is preliminary data.</text>
</comment>
<organism evidence="1">
    <name type="scientific">marine sediment metagenome</name>
    <dbReference type="NCBI Taxonomy" id="412755"/>
    <lineage>
        <taxon>unclassified sequences</taxon>
        <taxon>metagenomes</taxon>
        <taxon>ecological metagenomes</taxon>
    </lineage>
</organism>